<name>A0ABS3QXD3_9ACTN</name>
<dbReference type="Proteomes" id="UP000666915">
    <property type="component" value="Unassembled WGS sequence"/>
</dbReference>
<reference evidence="1 2" key="1">
    <citation type="submission" date="2021-03" db="EMBL/GenBank/DDBJ databases">
        <authorList>
            <person name="Kanchanasin P."/>
            <person name="Saeng-In P."/>
            <person name="Phongsopitanun W."/>
            <person name="Yuki M."/>
            <person name="Kudo T."/>
            <person name="Ohkuma M."/>
            <person name="Tanasupawat S."/>
        </authorList>
    </citation>
    <scope>NUCLEOTIDE SEQUENCE [LARGE SCALE GENOMIC DNA]</scope>
    <source>
        <strain evidence="1 2">L46</strain>
    </source>
</reference>
<evidence type="ECO:0000313" key="2">
    <source>
        <dbReference type="Proteomes" id="UP000666915"/>
    </source>
</evidence>
<gene>
    <name evidence="1" type="ORF">J4557_14060</name>
</gene>
<keyword evidence="2" id="KW-1185">Reference proteome</keyword>
<protein>
    <submittedName>
        <fullName evidence="1">Uncharacterized protein</fullName>
    </submittedName>
</protein>
<sequence>MDELGGTLALRRHWCRPDEPVLLCVRCHPTGVRFDMGGLDWRGLPKKGARAVMDVVGRGVDFVDRDLGQTMTHPVLVVHGAEPGTLAGRAVLPVPSGPRAWVLTPYRIGVVDIVPGPAAEARAAAEREAGGGLLSRARRIASGAAEIGRSLGRDHPYPPGEPVPLAGVAAVAEIPAAEIAGIGLDRRRLPPGYHPRRVPVLRVALRDGSGFDVVAPDDEAAGRLARMTARTP</sequence>
<comment type="caution">
    <text evidence="1">The sequence shown here is derived from an EMBL/GenBank/DDBJ whole genome shotgun (WGS) entry which is preliminary data.</text>
</comment>
<organism evidence="1 2">
    <name type="scientific">Actinomadura nitritigenes</name>
    <dbReference type="NCBI Taxonomy" id="134602"/>
    <lineage>
        <taxon>Bacteria</taxon>
        <taxon>Bacillati</taxon>
        <taxon>Actinomycetota</taxon>
        <taxon>Actinomycetes</taxon>
        <taxon>Streptosporangiales</taxon>
        <taxon>Thermomonosporaceae</taxon>
        <taxon>Actinomadura</taxon>
    </lineage>
</organism>
<dbReference type="EMBL" id="JAGEOK010000008">
    <property type="protein sequence ID" value="MBO2438643.1"/>
    <property type="molecule type" value="Genomic_DNA"/>
</dbReference>
<proteinExistence type="predicted"/>
<evidence type="ECO:0000313" key="1">
    <source>
        <dbReference type="EMBL" id="MBO2438643.1"/>
    </source>
</evidence>
<accession>A0ABS3QXD3</accession>
<dbReference type="RefSeq" id="WP_208266963.1">
    <property type="nucleotide sequence ID" value="NZ_BAAAGM010000002.1"/>
</dbReference>